<evidence type="ECO:0000313" key="4">
    <source>
        <dbReference type="EMBL" id="OOF90934.1"/>
    </source>
</evidence>
<dbReference type="AlphaFoldDB" id="A0A1R3R8X0"/>
<accession>A0A1R3R8X0</accession>
<evidence type="ECO:0000313" key="5">
    <source>
        <dbReference type="Proteomes" id="UP000188318"/>
    </source>
</evidence>
<dbReference type="GO" id="GO:0016747">
    <property type="term" value="F:acyltransferase activity, transferring groups other than amino-acyl groups"/>
    <property type="evidence" value="ECO:0007669"/>
    <property type="project" value="TreeGrafter"/>
</dbReference>
<keyword evidence="2" id="KW-0012">Acyltransferase</keyword>
<dbReference type="InterPro" id="IPR023213">
    <property type="entry name" value="CAT-like_dom_sf"/>
</dbReference>
<dbReference type="InterPro" id="IPR050317">
    <property type="entry name" value="Plant_Fungal_Acyltransferase"/>
</dbReference>
<dbReference type="Pfam" id="PF22664">
    <property type="entry name" value="TRI-like_N"/>
    <property type="match status" value="1"/>
</dbReference>
<proteinExistence type="predicted"/>
<keyword evidence="1" id="KW-0808">Transferase</keyword>
<dbReference type="VEuPathDB" id="FungiDB:ASPCADRAFT_177915"/>
<evidence type="ECO:0000256" key="1">
    <source>
        <dbReference type="ARBA" id="ARBA00022679"/>
    </source>
</evidence>
<sequence length="497" mass="55047">MAHTQDVLGQLPILQSYTHLLFCFPLPSSSSSSSSSASSAILSALECALHELFTRIPILAGQVIHDGASATSSGTFRVMPMPSRPDPIIRLVDHTPNPNIPSYDTLRHAHFPSHLLPGTIFSPPRPAFPMPYPADSQPIPVLDLQANLLHGGLLLTLAAQHNIIDASGIFQIASLLARLTRGESLPEAEIHEANRDRRHLIALYADHEPLQHDYSAYTPALIPRVLPNLQTLFPTFRWANFHFPPRSIQAIYTLAITPIPLPPNLKITPNDALTAFIWQRLSHIRLHSPTSSLSSLPQTTTTTTTTKLTRALDLRRTLSLSPAYLGHSIRTATLRLPFSEITSLPLHTVAALLRTQIISLRTLDSVRDYATFLAREKDKRKIAYAGGEFNPRTDFSCSSVAHVDLKRLALGWGKGQDEGVTRCEGVRRPEAGVLPGGCYLAEAGRWYASGDAARNGEKEVKEEEKERGVEALMCLDGWEMEELMKDEEWIRWVEFIG</sequence>
<dbReference type="InterPro" id="IPR054710">
    <property type="entry name" value="Tri101-like_N"/>
</dbReference>
<organism evidence="4 5">
    <name type="scientific">Aspergillus carbonarius (strain ITEM 5010)</name>
    <dbReference type="NCBI Taxonomy" id="602072"/>
    <lineage>
        <taxon>Eukaryota</taxon>
        <taxon>Fungi</taxon>
        <taxon>Dikarya</taxon>
        <taxon>Ascomycota</taxon>
        <taxon>Pezizomycotina</taxon>
        <taxon>Eurotiomycetes</taxon>
        <taxon>Eurotiomycetidae</taxon>
        <taxon>Eurotiales</taxon>
        <taxon>Aspergillaceae</taxon>
        <taxon>Aspergillus</taxon>
        <taxon>Aspergillus subgen. Circumdati</taxon>
    </lineage>
</organism>
<dbReference type="EMBL" id="KV907513">
    <property type="protein sequence ID" value="OOF90934.1"/>
    <property type="molecule type" value="Genomic_DNA"/>
</dbReference>
<dbReference type="OrthoDB" id="417877at2759"/>
<dbReference type="Gene3D" id="3.30.559.10">
    <property type="entry name" value="Chloramphenicol acetyltransferase-like domain"/>
    <property type="match status" value="2"/>
</dbReference>
<dbReference type="STRING" id="602072.A0A1R3R8X0"/>
<dbReference type="PANTHER" id="PTHR31642:SF310">
    <property type="entry name" value="FATTY ALCOHOL:CAFFEOYL-COA ACYLTRANSFERASE"/>
    <property type="match status" value="1"/>
</dbReference>
<dbReference type="PANTHER" id="PTHR31642">
    <property type="entry name" value="TRICHOTHECENE 3-O-ACETYLTRANSFERASE"/>
    <property type="match status" value="1"/>
</dbReference>
<feature type="domain" description="Trichothecene 3-O-acetyltransferase-like N-terminal" evidence="3">
    <location>
        <begin position="17"/>
        <end position="178"/>
    </location>
</feature>
<protein>
    <recommendedName>
        <fullName evidence="3">Trichothecene 3-O-acetyltransferase-like N-terminal domain-containing protein</fullName>
    </recommendedName>
</protein>
<reference evidence="5" key="1">
    <citation type="journal article" date="2017" name="Genome Biol.">
        <title>Comparative genomics reveals high biological diversity and specific adaptations in the industrially and medically important fungal genus Aspergillus.</title>
        <authorList>
            <person name="de Vries R.P."/>
            <person name="Riley R."/>
            <person name="Wiebenga A."/>
            <person name="Aguilar-Osorio G."/>
            <person name="Amillis S."/>
            <person name="Uchima C.A."/>
            <person name="Anderluh G."/>
            <person name="Asadollahi M."/>
            <person name="Askin M."/>
            <person name="Barry K."/>
            <person name="Battaglia E."/>
            <person name="Bayram O."/>
            <person name="Benocci T."/>
            <person name="Braus-Stromeyer S.A."/>
            <person name="Caldana C."/>
            <person name="Canovas D."/>
            <person name="Cerqueira G.C."/>
            <person name="Chen F."/>
            <person name="Chen W."/>
            <person name="Choi C."/>
            <person name="Clum A."/>
            <person name="Dos Santos R.A."/>
            <person name="Damasio A.R."/>
            <person name="Diallinas G."/>
            <person name="Emri T."/>
            <person name="Fekete E."/>
            <person name="Flipphi M."/>
            <person name="Freyberg S."/>
            <person name="Gallo A."/>
            <person name="Gournas C."/>
            <person name="Habgood R."/>
            <person name="Hainaut M."/>
            <person name="Harispe M.L."/>
            <person name="Henrissat B."/>
            <person name="Hilden K.S."/>
            <person name="Hope R."/>
            <person name="Hossain A."/>
            <person name="Karabika E."/>
            <person name="Karaffa L."/>
            <person name="Karanyi Z."/>
            <person name="Krasevec N."/>
            <person name="Kuo A."/>
            <person name="Kusch H."/>
            <person name="LaButti K."/>
            <person name="Lagendijk E.L."/>
            <person name="Lapidus A."/>
            <person name="Levasseur A."/>
            <person name="Lindquist E."/>
            <person name="Lipzen A."/>
            <person name="Logrieco A.F."/>
            <person name="MacCabe A."/>
            <person name="Maekelae M.R."/>
            <person name="Malavazi I."/>
            <person name="Melin P."/>
            <person name="Meyer V."/>
            <person name="Mielnichuk N."/>
            <person name="Miskei M."/>
            <person name="Molnar A.P."/>
            <person name="Mule G."/>
            <person name="Ngan C.Y."/>
            <person name="Orejas M."/>
            <person name="Orosz E."/>
            <person name="Ouedraogo J.P."/>
            <person name="Overkamp K.M."/>
            <person name="Park H.-S."/>
            <person name="Perrone G."/>
            <person name="Piumi F."/>
            <person name="Punt P.J."/>
            <person name="Ram A.F."/>
            <person name="Ramon A."/>
            <person name="Rauscher S."/>
            <person name="Record E."/>
            <person name="Riano-Pachon D.M."/>
            <person name="Robert V."/>
            <person name="Roehrig J."/>
            <person name="Ruller R."/>
            <person name="Salamov A."/>
            <person name="Salih N.S."/>
            <person name="Samson R.A."/>
            <person name="Sandor E."/>
            <person name="Sanguinetti M."/>
            <person name="Schuetze T."/>
            <person name="Sepcic K."/>
            <person name="Shelest E."/>
            <person name="Sherlock G."/>
            <person name="Sophianopoulou V."/>
            <person name="Squina F.M."/>
            <person name="Sun H."/>
            <person name="Susca A."/>
            <person name="Todd R.B."/>
            <person name="Tsang A."/>
            <person name="Unkles S.E."/>
            <person name="van de Wiele N."/>
            <person name="van Rossen-Uffink D."/>
            <person name="Oliveira J.V."/>
            <person name="Vesth T.C."/>
            <person name="Visser J."/>
            <person name="Yu J.-H."/>
            <person name="Zhou M."/>
            <person name="Andersen M.R."/>
            <person name="Archer D.B."/>
            <person name="Baker S.E."/>
            <person name="Benoit I."/>
            <person name="Brakhage A.A."/>
            <person name="Braus G.H."/>
            <person name="Fischer R."/>
            <person name="Frisvad J.C."/>
            <person name="Goldman G.H."/>
            <person name="Houbraken J."/>
            <person name="Oakley B."/>
            <person name="Pocsi I."/>
            <person name="Scazzocchio C."/>
            <person name="Seiboth B."/>
            <person name="vanKuyk P.A."/>
            <person name="Wortman J."/>
            <person name="Dyer P.S."/>
            <person name="Grigoriev I.V."/>
        </authorList>
    </citation>
    <scope>NUCLEOTIDE SEQUENCE [LARGE SCALE GENOMIC DNA]</scope>
    <source>
        <strain evidence="5">ITEM 5010</strain>
    </source>
</reference>
<gene>
    <name evidence="4" type="ORF">ASPCADRAFT_177915</name>
</gene>
<evidence type="ECO:0000259" key="3">
    <source>
        <dbReference type="Pfam" id="PF22664"/>
    </source>
</evidence>
<dbReference type="Proteomes" id="UP000188318">
    <property type="component" value="Unassembled WGS sequence"/>
</dbReference>
<name>A0A1R3R8X0_ASPC5</name>
<dbReference type="OMA" id="FCWQRIT"/>
<keyword evidence="5" id="KW-1185">Reference proteome</keyword>
<evidence type="ECO:0000256" key="2">
    <source>
        <dbReference type="ARBA" id="ARBA00023315"/>
    </source>
</evidence>